<comment type="caution">
    <text evidence="1">The sequence shown here is derived from an EMBL/GenBank/DDBJ whole genome shotgun (WGS) entry which is preliminary data.</text>
</comment>
<sequence>MSNCTSMTHVHPELVIASILSNIFLKSINRTAKIDTTKNVYFMYKVIYKETCLKSDRKTRFPPKKTPKIEHEICTLISNTLYKTNERQNKNADDLTNMYNITKILKINNARSFLPFHLYRLWTVGCI</sequence>
<gene>
    <name evidence="1" type="ORF">PUN28_011878</name>
</gene>
<name>A0AAW2FI93_9HYME</name>
<accession>A0AAW2FI93</accession>
<proteinExistence type="predicted"/>
<evidence type="ECO:0000313" key="2">
    <source>
        <dbReference type="Proteomes" id="UP001430953"/>
    </source>
</evidence>
<reference evidence="1 2" key="1">
    <citation type="submission" date="2023-03" db="EMBL/GenBank/DDBJ databases">
        <title>High recombination rates correlate with genetic variation in Cardiocondyla obscurior ants.</title>
        <authorList>
            <person name="Errbii M."/>
        </authorList>
    </citation>
    <scope>NUCLEOTIDE SEQUENCE [LARGE SCALE GENOMIC DNA]</scope>
    <source>
        <strain evidence="1">Alpha-2009</strain>
        <tissue evidence="1">Whole body</tissue>
    </source>
</reference>
<keyword evidence="2" id="KW-1185">Reference proteome</keyword>
<dbReference type="AlphaFoldDB" id="A0AAW2FI93"/>
<protein>
    <submittedName>
        <fullName evidence="1">Uncharacterized protein</fullName>
    </submittedName>
</protein>
<dbReference type="Proteomes" id="UP001430953">
    <property type="component" value="Unassembled WGS sequence"/>
</dbReference>
<dbReference type="EMBL" id="JADYXP020000011">
    <property type="protein sequence ID" value="KAL0114833.1"/>
    <property type="molecule type" value="Genomic_DNA"/>
</dbReference>
<evidence type="ECO:0000313" key="1">
    <source>
        <dbReference type="EMBL" id="KAL0114833.1"/>
    </source>
</evidence>
<organism evidence="1 2">
    <name type="scientific">Cardiocondyla obscurior</name>
    <dbReference type="NCBI Taxonomy" id="286306"/>
    <lineage>
        <taxon>Eukaryota</taxon>
        <taxon>Metazoa</taxon>
        <taxon>Ecdysozoa</taxon>
        <taxon>Arthropoda</taxon>
        <taxon>Hexapoda</taxon>
        <taxon>Insecta</taxon>
        <taxon>Pterygota</taxon>
        <taxon>Neoptera</taxon>
        <taxon>Endopterygota</taxon>
        <taxon>Hymenoptera</taxon>
        <taxon>Apocrita</taxon>
        <taxon>Aculeata</taxon>
        <taxon>Formicoidea</taxon>
        <taxon>Formicidae</taxon>
        <taxon>Myrmicinae</taxon>
        <taxon>Cardiocondyla</taxon>
    </lineage>
</organism>